<dbReference type="EMBL" id="JABFUD020000008">
    <property type="protein sequence ID" value="KAI5076251.1"/>
    <property type="molecule type" value="Genomic_DNA"/>
</dbReference>
<organism evidence="1 2">
    <name type="scientific">Adiantum capillus-veneris</name>
    <name type="common">Maidenhair fern</name>
    <dbReference type="NCBI Taxonomy" id="13818"/>
    <lineage>
        <taxon>Eukaryota</taxon>
        <taxon>Viridiplantae</taxon>
        <taxon>Streptophyta</taxon>
        <taxon>Embryophyta</taxon>
        <taxon>Tracheophyta</taxon>
        <taxon>Polypodiopsida</taxon>
        <taxon>Polypodiidae</taxon>
        <taxon>Polypodiales</taxon>
        <taxon>Pteridineae</taxon>
        <taxon>Pteridaceae</taxon>
        <taxon>Vittarioideae</taxon>
        <taxon>Adiantum</taxon>
    </lineage>
</organism>
<name>A0A9D4UYK6_ADICA</name>
<proteinExistence type="predicted"/>
<gene>
    <name evidence="1" type="ORF">GOP47_0008316</name>
</gene>
<reference evidence="1" key="1">
    <citation type="submission" date="2021-01" db="EMBL/GenBank/DDBJ databases">
        <title>Adiantum capillus-veneris genome.</title>
        <authorList>
            <person name="Fang Y."/>
            <person name="Liao Q."/>
        </authorList>
    </citation>
    <scope>NUCLEOTIDE SEQUENCE</scope>
    <source>
        <strain evidence="1">H3</strain>
        <tissue evidence="1">Leaf</tissue>
    </source>
</reference>
<evidence type="ECO:0000313" key="1">
    <source>
        <dbReference type="EMBL" id="KAI5076251.1"/>
    </source>
</evidence>
<evidence type="ECO:0000313" key="2">
    <source>
        <dbReference type="Proteomes" id="UP000886520"/>
    </source>
</evidence>
<sequence length="68" mass="7648">MRVRISTICNTRSVGHFLHCNGGESLSRKRFLHTLPSAAHKEVLCLLNLSGKECVFFQLFDPCLCSPQ</sequence>
<protein>
    <submittedName>
        <fullName evidence="1">Uncharacterized protein</fullName>
    </submittedName>
</protein>
<dbReference type="AlphaFoldDB" id="A0A9D4UYK6"/>
<dbReference type="Proteomes" id="UP000886520">
    <property type="component" value="Chromosome 8"/>
</dbReference>
<accession>A0A9D4UYK6</accession>
<keyword evidence="2" id="KW-1185">Reference proteome</keyword>
<comment type="caution">
    <text evidence="1">The sequence shown here is derived from an EMBL/GenBank/DDBJ whole genome shotgun (WGS) entry which is preliminary data.</text>
</comment>